<dbReference type="Proteomes" id="UP000033187">
    <property type="component" value="Chromosome 1"/>
</dbReference>
<accession>A0A0D6JGL1</accession>
<feature type="domain" description="Extensin-like C-terminal" evidence="3">
    <location>
        <begin position="298"/>
        <end position="346"/>
    </location>
</feature>
<reference evidence="5" key="1">
    <citation type="submission" date="2015-02" db="EMBL/GenBank/DDBJ databases">
        <authorList>
            <person name="Chooi Y.-H."/>
        </authorList>
    </citation>
    <scope>NUCLEOTIDE SEQUENCE [LARGE SCALE GENOMIC DNA]</scope>
    <source>
        <strain evidence="5">strain Y</strain>
    </source>
</reference>
<proteinExistence type="predicted"/>
<evidence type="ECO:0000256" key="2">
    <source>
        <dbReference type="SAM" id="MobiDB-lite"/>
    </source>
</evidence>
<sequence>MRLAPPDPERKPRAPLAKPQITASWPKVLPPNGEETRSKAAEDKWSDVEINLARARCVHLFKSLDAVTLPETPIKEGACGDPAPVRLISVGTNPAVKLSPAPIVNCQMVAALHDWVEKDLQPLARKHFRSPIVAINVMSSYSCRNTYGRSKGRLSEHGRANALDIRGFVTKKGVEPELLAHWGPTKREVTAARRIAAEKAAERKAQRLAEAKRRIEARRQAQVARLQKAETAPSLAMLGSTGSALYQTIVNDDKDEVQAASFNASKLGGPKPPSQAPLPEFKTEVTPTAAPAVRAPVNTRYARFLRDAHTSACAIFGTVLGPEANRAHSNHFHVDMAERDHGNYCR</sequence>
<protein>
    <submittedName>
        <fullName evidence="4">Extensin</fullName>
    </submittedName>
</protein>
<dbReference type="EMBL" id="LN829119">
    <property type="protein sequence ID" value="CPR20351.1"/>
    <property type="molecule type" value="Genomic_DNA"/>
</dbReference>
<dbReference type="OrthoDB" id="9809788at2"/>
<feature type="region of interest" description="Disordered" evidence="2">
    <location>
        <begin position="1"/>
        <end position="40"/>
    </location>
</feature>
<dbReference type="InterPro" id="IPR009683">
    <property type="entry name" value="Extensin-like_C"/>
</dbReference>
<gene>
    <name evidence="4" type="ORF">YBN1229_v1_2572</name>
</gene>
<evidence type="ECO:0000259" key="3">
    <source>
        <dbReference type="Pfam" id="PF06904"/>
    </source>
</evidence>
<evidence type="ECO:0000256" key="1">
    <source>
        <dbReference type="SAM" id="Coils"/>
    </source>
</evidence>
<organism evidence="4 5">
    <name type="scientific">Candidatus Filomicrobium marinum</name>
    <dbReference type="NCBI Taxonomy" id="1608628"/>
    <lineage>
        <taxon>Bacteria</taxon>
        <taxon>Pseudomonadati</taxon>
        <taxon>Pseudomonadota</taxon>
        <taxon>Alphaproteobacteria</taxon>
        <taxon>Hyphomicrobiales</taxon>
        <taxon>Hyphomicrobiaceae</taxon>
        <taxon>Filomicrobium</taxon>
    </lineage>
</organism>
<dbReference type="KEGG" id="fiy:BN1229_v1_2572"/>
<keyword evidence="1" id="KW-0175">Coiled coil</keyword>
<dbReference type="RefSeq" id="WP_152025018.1">
    <property type="nucleotide sequence ID" value="NZ_LN829118.1"/>
</dbReference>
<dbReference type="Pfam" id="PF06904">
    <property type="entry name" value="Extensin-like_C"/>
    <property type="match status" value="2"/>
</dbReference>
<feature type="coiled-coil region" evidence="1">
    <location>
        <begin position="194"/>
        <end position="232"/>
    </location>
</feature>
<evidence type="ECO:0000313" key="4">
    <source>
        <dbReference type="EMBL" id="CPR20351.1"/>
    </source>
</evidence>
<feature type="domain" description="Extensin-like C-terminal" evidence="3">
    <location>
        <begin position="56"/>
        <end position="195"/>
    </location>
</feature>
<name>A0A0D6JGL1_9HYPH</name>
<dbReference type="AlphaFoldDB" id="A0A0D6JGL1"/>
<evidence type="ECO:0000313" key="5">
    <source>
        <dbReference type="Proteomes" id="UP000033187"/>
    </source>
</evidence>
<keyword evidence="5" id="KW-1185">Reference proteome</keyword>